<name>A0A6L8W8N5_9PROT</name>
<evidence type="ECO:0000313" key="1">
    <source>
        <dbReference type="EMBL" id="MZR31029.1"/>
    </source>
</evidence>
<protein>
    <submittedName>
        <fullName evidence="1">DUF2971 domain-containing protein</fullName>
    </submittedName>
</protein>
<accession>A0A6L8W8N5</accession>
<dbReference type="RefSeq" id="WP_161315563.1">
    <property type="nucleotide sequence ID" value="NZ_WTUW01000002.1"/>
</dbReference>
<proteinExistence type="predicted"/>
<gene>
    <name evidence="1" type="ORF">GQE98_10335</name>
</gene>
<dbReference type="InterPro" id="IPR021352">
    <property type="entry name" value="DUF2971"/>
</dbReference>
<sequence>MNQYSQEKTKSKLRRIYKFCGLAKHALDSLERKRIKICTGSDINDPFDVLPYLDLHGTSHEYLIQLRDTVFSRFGFISFSRNWENPLLWSHYCDNHRGICLGFDIWDDDKIVDIDYVKSRPDELRWKGISIKEGRTRFSVMAADIFRYKMAEWRYENECRTIEELPSRDIVSGLYFRNFKDSQLKLKEVIIGAHCEVPFEDIKSILPTNSDVKIIKAGLNLRQFQVANKDKLEPH</sequence>
<dbReference type="Proteomes" id="UP000476030">
    <property type="component" value="Unassembled WGS sequence"/>
</dbReference>
<keyword evidence="2" id="KW-1185">Reference proteome</keyword>
<dbReference type="Pfam" id="PF11185">
    <property type="entry name" value="DUF2971"/>
    <property type="match status" value="1"/>
</dbReference>
<dbReference type="AlphaFoldDB" id="A0A6L8W8N5"/>
<comment type="caution">
    <text evidence="1">The sequence shown here is derived from an EMBL/GenBank/DDBJ whole genome shotgun (WGS) entry which is preliminary data.</text>
</comment>
<dbReference type="EMBL" id="WTUW01000002">
    <property type="protein sequence ID" value="MZR31029.1"/>
    <property type="molecule type" value="Genomic_DNA"/>
</dbReference>
<evidence type="ECO:0000313" key="2">
    <source>
        <dbReference type="Proteomes" id="UP000476030"/>
    </source>
</evidence>
<organism evidence="1 2">
    <name type="scientific">Sneathiella litorea</name>
    <dbReference type="NCBI Taxonomy" id="2606216"/>
    <lineage>
        <taxon>Bacteria</taxon>
        <taxon>Pseudomonadati</taxon>
        <taxon>Pseudomonadota</taxon>
        <taxon>Alphaproteobacteria</taxon>
        <taxon>Sneathiellales</taxon>
        <taxon>Sneathiellaceae</taxon>
        <taxon>Sneathiella</taxon>
    </lineage>
</organism>
<reference evidence="1 2" key="1">
    <citation type="submission" date="2019-12" db="EMBL/GenBank/DDBJ databases">
        <title>Snethiella sp. nov. sp. isolated from sea sand.</title>
        <authorList>
            <person name="Kim J."/>
            <person name="Jeong S.E."/>
            <person name="Jung H.S."/>
            <person name="Jeon C.O."/>
        </authorList>
    </citation>
    <scope>NUCLEOTIDE SEQUENCE [LARGE SCALE GENOMIC DNA]</scope>
    <source>
        <strain evidence="1 2">DP05</strain>
    </source>
</reference>